<keyword evidence="4 9" id="KW-0808">Transferase</keyword>
<evidence type="ECO:0000256" key="2">
    <source>
        <dbReference type="ARBA" id="ARBA00022571"/>
    </source>
</evidence>
<evidence type="ECO:0000256" key="7">
    <source>
        <dbReference type="ARBA" id="ARBA00022840"/>
    </source>
</evidence>
<dbReference type="InterPro" id="IPR001048">
    <property type="entry name" value="Asp/Glu/Uridylate_kinase"/>
</dbReference>
<protein>
    <recommendedName>
        <fullName evidence="9">Acetylglutamate kinase</fullName>
        <ecNumber evidence="9">2.7.2.8</ecNumber>
    </recommendedName>
    <alternativeName>
        <fullName evidence="9">N-acetyl-L-glutamate 5-phosphotransferase</fullName>
    </alternativeName>
    <alternativeName>
        <fullName evidence="9">NAG kinase</fullName>
        <shortName evidence="9">NAGK</shortName>
    </alternativeName>
</protein>
<dbReference type="STRING" id="1234679.BN424_1556"/>
<name>K8E428_CARML</name>
<keyword evidence="5 9" id="KW-0547">Nucleotide-binding</keyword>
<keyword evidence="12" id="KW-1185">Reference proteome</keyword>
<dbReference type="EMBL" id="HE999757">
    <property type="protein sequence ID" value="CCO11074.1"/>
    <property type="molecule type" value="Genomic_DNA"/>
</dbReference>
<reference evidence="12" key="1">
    <citation type="journal article" date="2013" name="Genome Announc.">
        <title>Complete Chromosome Sequence of Carnobacterium maltaromaticum LMA 28.</title>
        <authorList>
            <person name="Cailliez-Grimal C."/>
            <person name="Chaillou S."/>
            <person name="Anba-Mondoloni J."/>
            <person name="Loux V."/>
            <person name="Afzal M.I."/>
            <person name="Rahman A."/>
            <person name="Kergourlay G."/>
            <person name="Champomier-Verges M.C."/>
            <person name="Zagorec M."/>
            <person name="Dalgaard P."/>
            <person name="Leisner J.J."/>
            <person name="Prevost H."/>
            <person name="Revol-Junelles A.M."/>
            <person name="Borges F."/>
        </authorList>
    </citation>
    <scope>NUCLEOTIDE SEQUENCE</scope>
    <source>
        <strain evidence="12">LMA28</strain>
    </source>
</reference>
<dbReference type="GO" id="GO:0003991">
    <property type="term" value="F:acetylglutamate kinase activity"/>
    <property type="evidence" value="ECO:0007669"/>
    <property type="project" value="UniProtKB-UniRule"/>
</dbReference>
<dbReference type="SUPFAM" id="SSF53633">
    <property type="entry name" value="Carbamate kinase-like"/>
    <property type="match status" value="1"/>
</dbReference>
<evidence type="ECO:0000256" key="5">
    <source>
        <dbReference type="ARBA" id="ARBA00022741"/>
    </source>
</evidence>
<proteinExistence type="inferred from homology"/>
<dbReference type="GO" id="GO:0042450">
    <property type="term" value="P:L-arginine biosynthetic process via ornithine"/>
    <property type="evidence" value="ECO:0007669"/>
    <property type="project" value="UniProtKB-UniRule"/>
</dbReference>
<dbReference type="CDD" id="cd04238">
    <property type="entry name" value="AAK_NAGK-like"/>
    <property type="match status" value="1"/>
</dbReference>
<dbReference type="PATRIC" id="fig|1234679.3.peg.1532"/>
<dbReference type="UniPathway" id="UPA00068">
    <property type="reaction ID" value="UER00107"/>
</dbReference>
<dbReference type="InterPro" id="IPR036393">
    <property type="entry name" value="AceGlu_kinase-like_sf"/>
</dbReference>
<keyword evidence="6 9" id="KW-0418">Kinase</keyword>
<dbReference type="PANTHER" id="PTHR23342">
    <property type="entry name" value="N-ACETYLGLUTAMATE SYNTHASE"/>
    <property type="match status" value="1"/>
</dbReference>
<feature type="site" description="Transition state stabilizer" evidence="9">
    <location>
        <position position="10"/>
    </location>
</feature>
<dbReference type="PIRSF" id="PIRSF000728">
    <property type="entry name" value="NAGK"/>
    <property type="match status" value="1"/>
</dbReference>
<feature type="site" description="Transition state stabilizer" evidence="9">
    <location>
        <position position="217"/>
    </location>
</feature>
<dbReference type="HOGENOM" id="CLU_053680_1_0_9"/>
<feature type="binding site" evidence="9">
    <location>
        <position position="65"/>
    </location>
    <ligand>
        <name>substrate</name>
    </ligand>
</feature>
<dbReference type="NCBIfam" id="TIGR00761">
    <property type="entry name" value="argB"/>
    <property type="match status" value="1"/>
</dbReference>
<evidence type="ECO:0000256" key="8">
    <source>
        <dbReference type="ARBA" id="ARBA00048141"/>
    </source>
</evidence>
<comment type="function">
    <text evidence="9">Catalyzes the ATP-dependent phosphorylation of N-acetyl-L-glutamate.</text>
</comment>
<dbReference type="HAMAP" id="MF_00082">
    <property type="entry name" value="ArgB"/>
    <property type="match status" value="1"/>
</dbReference>
<organism evidence="11 12">
    <name type="scientific">Carnobacterium maltaromaticum LMA28</name>
    <dbReference type="NCBI Taxonomy" id="1234679"/>
    <lineage>
        <taxon>Bacteria</taxon>
        <taxon>Bacillati</taxon>
        <taxon>Bacillota</taxon>
        <taxon>Bacilli</taxon>
        <taxon>Lactobacillales</taxon>
        <taxon>Carnobacteriaceae</taxon>
        <taxon>Carnobacterium</taxon>
    </lineage>
</organism>
<dbReference type="GO" id="GO:0005737">
    <property type="term" value="C:cytoplasm"/>
    <property type="evidence" value="ECO:0007669"/>
    <property type="project" value="UniProtKB-SubCell"/>
</dbReference>
<comment type="catalytic activity">
    <reaction evidence="8 9">
        <text>N-acetyl-L-glutamate + ATP = N-acetyl-L-glutamyl 5-phosphate + ADP</text>
        <dbReference type="Rhea" id="RHEA:14629"/>
        <dbReference type="ChEBI" id="CHEBI:30616"/>
        <dbReference type="ChEBI" id="CHEBI:44337"/>
        <dbReference type="ChEBI" id="CHEBI:57936"/>
        <dbReference type="ChEBI" id="CHEBI:456216"/>
        <dbReference type="EC" id="2.7.2.8"/>
    </reaction>
</comment>
<evidence type="ECO:0000256" key="4">
    <source>
        <dbReference type="ARBA" id="ARBA00022679"/>
    </source>
</evidence>
<dbReference type="GO" id="GO:0005524">
    <property type="term" value="F:ATP binding"/>
    <property type="evidence" value="ECO:0007669"/>
    <property type="project" value="UniProtKB-UniRule"/>
</dbReference>
<dbReference type="InterPro" id="IPR004662">
    <property type="entry name" value="AcgluKinase_fam"/>
</dbReference>
<comment type="similarity">
    <text evidence="9">Belongs to the acetylglutamate kinase family. ArgB subfamily.</text>
</comment>
<feature type="domain" description="Aspartate/glutamate/uridylate kinase" evidence="10">
    <location>
        <begin position="5"/>
        <end position="235"/>
    </location>
</feature>
<keyword evidence="7 9" id="KW-0067">ATP-binding</keyword>
<dbReference type="Proteomes" id="UP000000212">
    <property type="component" value="Chromosome"/>
</dbReference>
<feature type="binding site" evidence="9">
    <location>
        <position position="158"/>
    </location>
    <ligand>
        <name>substrate</name>
    </ligand>
</feature>
<accession>K8E428</accession>
<dbReference type="RefSeq" id="WP_015076270.1">
    <property type="nucleotide sequence ID" value="NC_019425.2"/>
</dbReference>
<keyword evidence="3 9" id="KW-0028">Amino-acid biosynthesis</keyword>
<dbReference type="OrthoDB" id="9803155at2"/>
<comment type="subcellular location">
    <subcellularLocation>
        <location evidence="9">Cytoplasm</location>
    </subcellularLocation>
</comment>
<comment type="pathway">
    <text evidence="1 9">Amino-acid biosynthesis; L-arginine biosynthesis; N(2)-acetyl-L-ornithine from L-glutamate: step 2/4.</text>
</comment>
<dbReference type="Pfam" id="PF00696">
    <property type="entry name" value="AA_kinase"/>
    <property type="match status" value="1"/>
</dbReference>
<dbReference type="InterPro" id="IPR037528">
    <property type="entry name" value="ArgB"/>
</dbReference>
<keyword evidence="2 9" id="KW-0055">Arginine biosynthesis</keyword>
<sequence length="250" mass="27100">MSGTNRIVIKIGGVSCEELDDTFFLDLKKLQQQGKEIIIVHGGGKAITHWMENLAIPVEIKNGLRVTNEKALAVTKMVLLGEVQPSLLQQFARQKIKCLGLNAANNKLLSASQVQQGSLGFVGEIKTVNTELLKDVLDQGYIAIVAPLGVDDKGQWLNINADDTASKIAEAMKAEELILMTEVLGVKKEGKILKSLSYQELDLFIENGTVSGGMIPKLKCAHYALRNGVKQVRVTLGLTMQGTKMIGEGS</sequence>
<dbReference type="KEGG" id="cml:BN424_1556"/>
<evidence type="ECO:0000259" key="10">
    <source>
        <dbReference type="Pfam" id="PF00696"/>
    </source>
</evidence>
<gene>
    <name evidence="9 11" type="primary">argB</name>
    <name evidence="11" type="ORF">BN424_1556</name>
</gene>
<evidence type="ECO:0000256" key="3">
    <source>
        <dbReference type="ARBA" id="ARBA00022605"/>
    </source>
</evidence>
<dbReference type="EC" id="2.7.2.8" evidence="9"/>
<evidence type="ECO:0000313" key="12">
    <source>
        <dbReference type="Proteomes" id="UP000000212"/>
    </source>
</evidence>
<evidence type="ECO:0000256" key="1">
    <source>
        <dbReference type="ARBA" id="ARBA00004828"/>
    </source>
</evidence>
<feature type="binding site" evidence="9">
    <location>
        <begin position="43"/>
        <end position="44"/>
    </location>
    <ligand>
        <name>substrate</name>
    </ligand>
</feature>
<evidence type="ECO:0000256" key="6">
    <source>
        <dbReference type="ARBA" id="ARBA00022777"/>
    </source>
</evidence>
<keyword evidence="9" id="KW-0963">Cytoplasm</keyword>
<dbReference type="AlphaFoldDB" id="K8E428"/>
<evidence type="ECO:0000313" key="11">
    <source>
        <dbReference type="EMBL" id="CCO11074.1"/>
    </source>
</evidence>
<dbReference type="PANTHER" id="PTHR23342:SF0">
    <property type="entry name" value="N-ACETYLGLUTAMATE SYNTHASE, MITOCHONDRIAL"/>
    <property type="match status" value="1"/>
</dbReference>
<dbReference type="eggNOG" id="COG0548">
    <property type="taxonomic scope" value="Bacteria"/>
</dbReference>
<evidence type="ECO:0000256" key="9">
    <source>
        <dbReference type="HAMAP-Rule" id="MF_00082"/>
    </source>
</evidence>
<dbReference type="Gene3D" id="3.40.1160.10">
    <property type="entry name" value="Acetylglutamate kinase-like"/>
    <property type="match status" value="1"/>
</dbReference>